<dbReference type="eggNOG" id="ENOG5032TDY">
    <property type="taxonomic scope" value="Bacteria"/>
</dbReference>
<evidence type="ECO:0000256" key="1">
    <source>
        <dbReference type="SAM" id="Phobius"/>
    </source>
</evidence>
<proteinExistence type="predicted"/>
<dbReference type="Proteomes" id="UP000005713">
    <property type="component" value="Unassembled WGS sequence"/>
</dbReference>
<name>A3K9E9_SAGS3</name>
<keyword evidence="3" id="KW-1185">Reference proteome</keyword>
<organism evidence="2 3">
    <name type="scientific">Sagittula stellata (strain ATCC 700073 / DSM 11524 / E-37)</name>
    <dbReference type="NCBI Taxonomy" id="388399"/>
    <lineage>
        <taxon>Bacteria</taxon>
        <taxon>Pseudomonadati</taxon>
        <taxon>Pseudomonadota</taxon>
        <taxon>Alphaproteobacteria</taxon>
        <taxon>Rhodobacterales</taxon>
        <taxon>Roseobacteraceae</taxon>
        <taxon>Sagittula</taxon>
    </lineage>
</organism>
<keyword evidence="1" id="KW-0472">Membrane</keyword>
<accession>A3K9E9</accession>
<dbReference type="EMBL" id="AAYA01000018">
    <property type="protein sequence ID" value="EBA06093.1"/>
    <property type="molecule type" value="Genomic_DNA"/>
</dbReference>
<evidence type="ECO:0000313" key="3">
    <source>
        <dbReference type="Proteomes" id="UP000005713"/>
    </source>
</evidence>
<protein>
    <recommendedName>
        <fullName evidence="4">DUF4345 domain-containing protein</fullName>
    </recommendedName>
</protein>
<dbReference type="RefSeq" id="WP_005862978.1">
    <property type="nucleotide sequence ID" value="NZ_AAYA01000018.1"/>
</dbReference>
<comment type="caution">
    <text evidence="2">The sequence shown here is derived from an EMBL/GenBank/DDBJ whole genome shotgun (WGS) entry which is preliminary data.</text>
</comment>
<sequence length="121" mass="12599">MTDLLNILIALMTIAFGGMAFVSPRFAAKALDLKTADSTMGLSELRASAGGLFVAVGLCCLVAGADFAYAMLGIAYAGAASGRLVSMVMDKPPQPKAFVWFLLEALPAAWLIAMNWPAPTA</sequence>
<keyword evidence="1" id="KW-1133">Transmembrane helix</keyword>
<gene>
    <name evidence="2" type="ORF">SSE37_05542</name>
</gene>
<feature type="transmembrane region" description="Helical" evidence="1">
    <location>
        <begin position="51"/>
        <end position="76"/>
    </location>
</feature>
<dbReference type="Pfam" id="PF14248">
    <property type="entry name" value="DUF4345"/>
    <property type="match status" value="1"/>
</dbReference>
<evidence type="ECO:0000313" key="2">
    <source>
        <dbReference type="EMBL" id="EBA06093.1"/>
    </source>
</evidence>
<keyword evidence="1" id="KW-0812">Transmembrane</keyword>
<dbReference type="AlphaFoldDB" id="A3K9E9"/>
<dbReference type="OrthoDB" id="7859418at2"/>
<feature type="transmembrane region" description="Helical" evidence="1">
    <location>
        <begin position="97"/>
        <end position="118"/>
    </location>
</feature>
<evidence type="ECO:0008006" key="4">
    <source>
        <dbReference type="Google" id="ProtNLM"/>
    </source>
</evidence>
<reference evidence="2 3" key="1">
    <citation type="submission" date="2006-06" db="EMBL/GenBank/DDBJ databases">
        <authorList>
            <person name="Moran M.A."/>
            <person name="Ferriera S."/>
            <person name="Johnson J."/>
            <person name="Kravitz S."/>
            <person name="Beeson K."/>
            <person name="Sutton G."/>
            <person name="Rogers Y.-H."/>
            <person name="Friedman R."/>
            <person name="Frazier M."/>
            <person name="Venter J.C."/>
        </authorList>
    </citation>
    <scope>NUCLEOTIDE SEQUENCE [LARGE SCALE GENOMIC DNA]</scope>
    <source>
        <strain evidence="2 3">E-37</strain>
    </source>
</reference>
<dbReference type="InterPro" id="IPR025597">
    <property type="entry name" value="DUF4345"/>
</dbReference>